<protein>
    <submittedName>
        <fullName evidence="1">Uncharacterized protein</fullName>
    </submittedName>
</protein>
<gene>
    <name evidence="1" type="ORF">QJS04_geneDACA002968</name>
</gene>
<evidence type="ECO:0000313" key="1">
    <source>
        <dbReference type="EMBL" id="KAK1281109.1"/>
    </source>
</evidence>
<dbReference type="Proteomes" id="UP001179952">
    <property type="component" value="Unassembled WGS sequence"/>
</dbReference>
<dbReference type="AlphaFoldDB" id="A0AAV9BXU9"/>
<accession>A0AAV9BXU9</accession>
<sequence length="78" mass="8806">MKSATVLPLVNLPVGRCPKKSRPYGGKSAWTEQFLLKWLFPASKVESPKMKTAGTLCEQTTLKNMKKKKKKNSIERLV</sequence>
<organism evidence="1 2">
    <name type="scientific">Acorus gramineus</name>
    <name type="common">Dwarf sweet flag</name>
    <dbReference type="NCBI Taxonomy" id="55184"/>
    <lineage>
        <taxon>Eukaryota</taxon>
        <taxon>Viridiplantae</taxon>
        <taxon>Streptophyta</taxon>
        <taxon>Embryophyta</taxon>
        <taxon>Tracheophyta</taxon>
        <taxon>Spermatophyta</taxon>
        <taxon>Magnoliopsida</taxon>
        <taxon>Liliopsida</taxon>
        <taxon>Acoraceae</taxon>
        <taxon>Acorus</taxon>
    </lineage>
</organism>
<comment type="caution">
    <text evidence="1">The sequence shown here is derived from an EMBL/GenBank/DDBJ whole genome shotgun (WGS) entry which is preliminary data.</text>
</comment>
<reference evidence="1" key="1">
    <citation type="journal article" date="2023" name="Nat. Commun.">
        <title>Diploid and tetraploid genomes of Acorus and the evolution of monocots.</title>
        <authorList>
            <person name="Ma L."/>
            <person name="Liu K.W."/>
            <person name="Li Z."/>
            <person name="Hsiao Y.Y."/>
            <person name="Qi Y."/>
            <person name="Fu T."/>
            <person name="Tang G.D."/>
            <person name="Zhang D."/>
            <person name="Sun W.H."/>
            <person name="Liu D.K."/>
            <person name="Li Y."/>
            <person name="Chen G.Z."/>
            <person name="Liu X.D."/>
            <person name="Liao X.Y."/>
            <person name="Jiang Y.T."/>
            <person name="Yu X."/>
            <person name="Hao Y."/>
            <person name="Huang J."/>
            <person name="Zhao X.W."/>
            <person name="Ke S."/>
            <person name="Chen Y.Y."/>
            <person name="Wu W.L."/>
            <person name="Hsu J.L."/>
            <person name="Lin Y.F."/>
            <person name="Huang M.D."/>
            <person name="Li C.Y."/>
            <person name="Huang L."/>
            <person name="Wang Z.W."/>
            <person name="Zhao X."/>
            <person name="Zhong W.Y."/>
            <person name="Peng D.H."/>
            <person name="Ahmad S."/>
            <person name="Lan S."/>
            <person name="Zhang J.S."/>
            <person name="Tsai W.C."/>
            <person name="Van de Peer Y."/>
            <person name="Liu Z.J."/>
        </authorList>
    </citation>
    <scope>NUCLEOTIDE SEQUENCE</scope>
    <source>
        <strain evidence="1">SCP</strain>
    </source>
</reference>
<dbReference type="EMBL" id="JAUJYN010000001">
    <property type="protein sequence ID" value="KAK1281109.1"/>
    <property type="molecule type" value="Genomic_DNA"/>
</dbReference>
<reference evidence="1" key="2">
    <citation type="submission" date="2023-06" db="EMBL/GenBank/DDBJ databases">
        <authorList>
            <person name="Ma L."/>
            <person name="Liu K.-W."/>
            <person name="Li Z."/>
            <person name="Hsiao Y.-Y."/>
            <person name="Qi Y."/>
            <person name="Fu T."/>
            <person name="Tang G."/>
            <person name="Zhang D."/>
            <person name="Sun W.-H."/>
            <person name="Liu D.-K."/>
            <person name="Li Y."/>
            <person name="Chen G.-Z."/>
            <person name="Liu X.-D."/>
            <person name="Liao X.-Y."/>
            <person name="Jiang Y.-T."/>
            <person name="Yu X."/>
            <person name="Hao Y."/>
            <person name="Huang J."/>
            <person name="Zhao X.-W."/>
            <person name="Ke S."/>
            <person name="Chen Y.-Y."/>
            <person name="Wu W.-L."/>
            <person name="Hsu J.-L."/>
            <person name="Lin Y.-F."/>
            <person name="Huang M.-D."/>
            <person name="Li C.-Y."/>
            <person name="Huang L."/>
            <person name="Wang Z.-W."/>
            <person name="Zhao X."/>
            <person name="Zhong W.-Y."/>
            <person name="Peng D.-H."/>
            <person name="Ahmad S."/>
            <person name="Lan S."/>
            <person name="Zhang J.-S."/>
            <person name="Tsai W.-C."/>
            <person name="Van De Peer Y."/>
            <person name="Liu Z.-J."/>
        </authorList>
    </citation>
    <scope>NUCLEOTIDE SEQUENCE</scope>
    <source>
        <strain evidence="1">SCP</strain>
        <tissue evidence="1">Leaves</tissue>
    </source>
</reference>
<name>A0AAV9BXU9_ACOGR</name>
<proteinExistence type="predicted"/>
<keyword evidence="2" id="KW-1185">Reference proteome</keyword>
<evidence type="ECO:0000313" key="2">
    <source>
        <dbReference type="Proteomes" id="UP001179952"/>
    </source>
</evidence>